<sequence>MGNKILRGSCWLCCSIFLLFFYCITLAHGEIVAKPGTFDHFQIDAPDVLIAGNEYKILIYALDAFGNPVSMPSDSIKEYKLTIKGSAVISPSQVKSNEITQTGFVIKFKDEKAEEAVISLYEVNSPFPIIEKRIKILPAEISILNIKVPPSVRVGNDFEALISGNDRFGNIVCKEFNPKELNLFLKGDVSPQIKDIQYFPDSCYVRVKLFSEKIGIFHIEADLLNKKVTGKSDKVEILNGTVRAFIINAPEEAVVDEPFDITILAIDQFNNFVKDFAAQREKIIIEAQGKGYIFPSELTSYAFSDGKAKLSLRYDRPEDIKIVAKVANDNSIRGESNIVKIVPPKVKRFEVISPNTIIAGQKFKIKIVAYNHLDKVMSNYNLYGNTVILKSSGSGTLTPNKVPPSEFVNGVATVEVMYDKAEKFEIFATLEEKEIPSKEIKISEEKKVEKPKKKVVKKKETKDSKGKKKIVALKGQVLELKNISLVETKNGCVLTLFIPNIEKQGGYYPRTKKVGSTMSVILEVYPVRNKLETPVKIDSEFIKEVSVSEDQNKILLNIALKKPLKYRLLKKKDELIVEFRRG</sequence>
<dbReference type="Proteomes" id="UP001144297">
    <property type="component" value="Unassembled WGS sequence"/>
</dbReference>
<protein>
    <submittedName>
        <fullName evidence="1">Uncharacterized protein</fullName>
    </submittedName>
</protein>
<gene>
    <name evidence="1" type="ORF">TISLANDTSLP1_04840</name>
</gene>
<evidence type="ECO:0000313" key="2">
    <source>
        <dbReference type="Proteomes" id="UP001144297"/>
    </source>
</evidence>
<evidence type="ECO:0000313" key="1">
    <source>
        <dbReference type="EMBL" id="GLI52791.1"/>
    </source>
</evidence>
<proteinExistence type="predicted"/>
<organism evidence="1 2">
    <name type="scientific">Thermodesulfovibrio yellowstonii</name>
    <dbReference type="NCBI Taxonomy" id="28262"/>
    <lineage>
        <taxon>Bacteria</taxon>
        <taxon>Pseudomonadati</taxon>
        <taxon>Nitrospirota</taxon>
        <taxon>Thermodesulfovibrionia</taxon>
        <taxon>Thermodesulfovibrionales</taxon>
        <taxon>Thermodesulfovibrionaceae</taxon>
        <taxon>Thermodesulfovibrio</taxon>
    </lineage>
</organism>
<comment type="caution">
    <text evidence="1">The sequence shown here is derived from an EMBL/GenBank/DDBJ whole genome shotgun (WGS) entry which is preliminary data.</text>
</comment>
<reference evidence="1" key="1">
    <citation type="submission" date="2022-12" db="EMBL/GenBank/DDBJ databases">
        <title>Reference genome sequencing for broad-spectrum identification of bacterial and archaeal isolates by mass spectrometry.</title>
        <authorList>
            <person name="Sekiguchi Y."/>
            <person name="Tourlousse D.M."/>
        </authorList>
    </citation>
    <scope>NUCLEOTIDE SEQUENCE</scope>
    <source>
        <strain evidence="1">TSL-P1</strain>
    </source>
</reference>
<dbReference type="AlphaFoldDB" id="A0A9W6GF97"/>
<accession>A0A9W6GF97</accession>
<name>A0A9W6GF97_9BACT</name>
<keyword evidence="2" id="KW-1185">Reference proteome</keyword>
<dbReference type="EMBL" id="BSDX01000001">
    <property type="protein sequence ID" value="GLI52791.1"/>
    <property type="molecule type" value="Genomic_DNA"/>
</dbReference>